<reference evidence="14" key="1">
    <citation type="submission" date="2017-05" db="EMBL/GenBank/DDBJ databases">
        <title>Improved OligoMM genomes.</title>
        <authorList>
            <person name="Garzetti D."/>
        </authorList>
    </citation>
    <scope>NUCLEOTIDE SEQUENCE [LARGE SCALE GENOMIC DNA]</scope>
    <source>
        <strain evidence="14">YL45</strain>
    </source>
</reference>
<dbReference type="SUPFAM" id="SSF75138">
    <property type="entry name" value="HprK N-terminal domain-like"/>
    <property type="match status" value="1"/>
</dbReference>
<dbReference type="Gene3D" id="3.40.1390.20">
    <property type="entry name" value="HprK N-terminal domain-like"/>
    <property type="match status" value="1"/>
</dbReference>
<dbReference type="CDD" id="cd01918">
    <property type="entry name" value="HprK_C"/>
    <property type="match status" value="1"/>
</dbReference>
<evidence type="ECO:0000256" key="8">
    <source>
        <dbReference type="ARBA" id="ARBA00022840"/>
    </source>
</evidence>
<dbReference type="InterPro" id="IPR003755">
    <property type="entry name" value="HPr(Ser)_kin/Pase"/>
</dbReference>
<dbReference type="Pfam" id="PF07475">
    <property type="entry name" value="Hpr_kinase_C"/>
    <property type="match status" value="1"/>
</dbReference>
<evidence type="ECO:0000256" key="10">
    <source>
        <dbReference type="ARBA" id="ARBA00047657"/>
    </source>
</evidence>
<feature type="domain" description="HPr(Ser) kinase/phosphorylase N-terminal" evidence="11">
    <location>
        <begin position="13"/>
        <end position="127"/>
    </location>
</feature>
<proteinExistence type="inferred from homology"/>
<keyword evidence="5" id="KW-0808">Transferase</keyword>
<evidence type="ECO:0000313" key="14">
    <source>
        <dbReference type="Proteomes" id="UP000214610"/>
    </source>
</evidence>
<keyword evidence="6" id="KW-0547">Nucleotide-binding</keyword>
<evidence type="ECO:0000256" key="5">
    <source>
        <dbReference type="ARBA" id="ARBA00022679"/>
    </source>
</evidence>
<evidence type="ECO:0000256" key="1">
    <source>
        <dbReference type="ARBA" id="ARBA00001120"/>
    </source>
</evidence>
<dbReference type="PANTHER" id="PTHR30305:SF1">
    <property type="entry name" value="HPR KINASE_PHOSPHORYLASE"/>
    <property type="match status" value="1"/>
</dbReference>
<feature type="domain" description="HPr kinase/phosphorylase C-terminal" evidence="12">
    <location>
        <begin position="135"/>
        <end position="301"/>
    </location>
</feature>
<keyword evidence="9" id="KW-0511">Multifunctional enzyme</keyword>
<evidence type="ECO:0000256" key="6">
    <source>
        <dbReference type="ARBA" id="ARBA00022741"/>
    </source>
</evidence>
<evidence type="ECO:0000256" key="7">
    <source>
        <dbReference type="ARBA" id="ARBA00022777"/>
    </source>
</evidence>
<evidence type="ECO:0000256" key="4">
    <source>
        <dbReference type="ARBA" id="ARBA00022527"/>
    </source>
</evidence>
<comment type="subunit">
    <text evidence="3">Homohexamer.</text>
</comment>
<dbReference type="InterPro" id="IPR011104">
    <property type="entry name" value="Hpr_kin/Pase_C"/>
</dbReference>
<dbReference type="RefSeq" id="WP_066594187.1">
    <property type="nucleotide sequence ID" value="NZ_CAJTBZ010000003.1"/>
</dbReference>
<gene>
    <name evidence="13" type="ORF">ADH67_11005</name>
</gene>
<evidence type="ECO:0000313" key="13">
    <source>
        <dbReference type="EMBL" id="OXE45669.1"/>
    </source>
</evidence>
<dbReference type="SUPFAM" id="SSF53795">
    <property type="entry name" value="PEP carboxykinase-like"/>
    <property type="match status" value="1"/>
</dbReference>
<keyword evidence="4" id="KW-0723">Serine/threonine-protein kinase</keyword>
<dbReference type="NCBIfam" id="TIGR00679">
    <property type="entry name" value="hpr-ser"/>
    <property type="match status" value="1"/>
</dbReference>
<dbReference type="AlphaFoldDB" id="A0A227KE07"/>
<dbReference type="GO" id="GO:0006109">
    <property type="term" value="P:regulation of carbohydrate metabolic process"/>
    <property type="evidence" value="ECO:0007669"/>
    <property type="project" value="InterPro"/>
</dbReference>
<dbReference type="Gene3D" id="3.40.50.300">
    <property type="entry name" value="P-loop containing nucleotide triphosphate hydrolases"/>
    <property type="match status" value="1"/>
</dbReference>
<comment type="caution">
    <text evidence="13">The sequence shown here is derived from an EMBL/GenBank/DDBJ whole genome shotgun (WGS) entry which is preliminary data.</text>
</comment>
<sequence length="310" mass="34616">MATYEELIKLCSKKFKLQWLYGKNQNGRNFLSDAQSSHYPSLYVGFLNIIHPERLHIIGAPEVAFLQGLSVPDRLGIVQQFRKNNSLGFVICKDLELPEDFVRAVIEENIPFFTSDACAEDTLTNIRHNMVRLAAPSCSMHGVFMDVFGIGVLMTGQSGIGKSELGLELVTRGHGLVADDVVDFIQRGPNQIEGSAPALLANLLEVRGIGLLDVKTIFGETSVRRKMKLDLVAELKQFEQGELMDRLPETELYTEILGQQVRTMIIPVGGGRNLAVLVEAAVRSAILQKRGINTIQEFFNRQRELMEKED</sequence>
<dbReference type="EMBL" id="NHMP01000008">
    <property type="protein sequence ID" value="OXE45669.1"/>
    <property type="molecule type" value="Genomic_DNA"/>
</dbReference>
<dbReference type="Pfam" id="PF02603">
    <property type="entry name" value="Hpr_kinase_N"/>
    <property type="match status" value="1"/>
</dbReference>
<keyword evidence="8" id="KW-0067">ATP-binding</keyword>
<comment type="catalytic activity">
    <reaction evidence="1">
        <text>[HPr protein]-L-serine + ATP = [HPr protein]-O-phospho-L-serine + ADP + H(+)</text>
        <dbReference type="Rhea" id="RHEA:46600"/>
        <dbReference type="Rhea" id="RHEA-COMP:11602"/>
        <dbReference type="Rhea" id="RHEA-COMP:11603"/>
        <dbReference type="ChEBI" id="CHEBI:15378"/>
        <dbReference type="ChEBI" id="CHEBI:29999"/>
        <dbReference type="ChEBI" id="CHEBI:30616"/>
        <dbReference type="ChEBI" id="CHEBI:83421"/>
        <dbReference type="ChEBI" id="CHEBI:456216"/>
    </reaction>
</comment>
<evidence type="ECO:0000256" key="9">
    <source>
        <dbReference type="ARBA" id="ARBA00023268"/>
    </source>
</evidence>
<keyword evidence="14" id="KW-1185">Reference proteome</keyword>
<keyword evidence="7 13" id="KW-0418">Kinase</keyword>
<accession>A0A227KE07</accession>
<organism evidence="13 14">
    <name type="scientific">Turicimonas muris</name>
    <dbReference type="NCBI Taxonomy" id="1796652"/>
    <lineage>
        <taxon>Bacteria</taxon>
        <taxon>Pseudomonadati</taxon>
        <taxon>Pseudomonadota</taxon>
        <taxon>Betaproteobacteria</taxon>
        <taxon>Burkholderiales</taxon>
        <taxon>Sutterellaceae</taxon>
        <taxon>Turicimonas</taxon>
    </lineage>
</organism>
<dbReference type="Proteomes" id="UP000214610">
    <property type="component" value="Unassembled WGS sequence"/>
</dbReference>
<evidence type="ECO:0000256" key="3">
    <source>
        <dbReference type="ARBA" id="ARBA00011643"/>
    </source>
</evidence>
<evidence type="ECO:0000259" key="12">
    <source>
        <dbReference type="Pfam" id="PF07475"/>
    </source>
</evidence>
<dbReference type="InterPro" id="IPR028979">
    <property type="entry name" value="Ser_kin/Pase_Hpr-like_N_sf"/>
</dbReference>
<dbReference type="GeneID" id="78362136"/>
<name>A0A227KE07_9BURK</name>
<dbReference type="GO" id="GO:0004674">
    <property type="term" value="F:protein serine/threonine kinase activity"/>
    <property type="evidence" value="ECO:0007669"/>
    <property type="project" value="UniProtKB-KW"/>
</dbReference>
<dbReference type="InterPro" id="IPR011126">
    <property type="entry name" value="Hpr_kin/Pase_Hpr_N"/>
</dbReference>
<dbReference type="GO" id="GO:0005524">
    <property type="term" value="F:ATP binding"/>
    <property type="evidence" value="ECO:0007669"/>
    <property type="project" value="UniProtKB-KW"/>
</dbReference>
<evidence type="ECO:0000256" key="2">
    <source>
        <dbReference type="ARBA" id="ARBA00006883"/>
    </source>
</evidence>
<dbReference type="InterPro" id="IPR027417">
    <property type="entry name" value="P-loop_NTPase"/>
</dbReference>
<comment type="catalytic activity">
    <reaction evidence="10">
        <text>[HPr protein]-O-phospho-L-serine + phosphate + H(+) = [HPr protein]-L-serine + diphosphate</text>
        <dbReference type="Rhea" id="RHEA:46604"/>
        <dbReference type="Rhea" id="RHEA-COMP:11602"/>
        <dbReference type="Rhea" id="RHEA-COMP:11603"/>
        <dbReference type="ChEBI" id="CHEBI:15378"/>
        <dbReference type="ChEBI" id="CHEBI:29999"/>
        <dbReference type="ChEBI" id="CHEBI:33019"/>
        <dbReference type="ChEBI" id="CHEBI:43474"/>
        <dbReference type="ChEBI" id="CHEBI:83421"/>
    </reaction>
</comment>
<protein>
    <submittedName>
        <fullName evidence="13">HPr(Ser) kinase/phosphatase</fullName>
    </submittedName>
</protein>
<comment type="similarity">
    <text evidence="2">Belongs to the HPrK/P family.</text>
</comment>
<evidence type="ECO:0000259" key="11">
    <source>
        <dbReference type="Pfam" id="PF02603"/>
    </source>
</evidence>
<dbReference type="PANTHER" id="PTHR30305">
    <property type="entry name" value="PROTEIN YJDM-RELATED"/>
    <property type="match status" value="1"/>
</dbReference>
<dbReference type="GO" id="GO:0000155">
    <property type="term" value="F:phosphorelay sensor kinase activity"/>
    <property type="evidence" value="ECO:0007669"/>
    <property type="project" value="InterPro"/>
</dbReference>